<proteinExistence type="predicted"/>
<dbReference type="Proteomes" id="UP000663888">
    <property type="component" value="Unassembled WGS sequence"/>
</dbReference>
<feature type="chain" id="PRO_5034673166" evidence="1">
    <location>
        <begin position="20"/>
        <end position="183"/>
    </location>
</feature>
<evidence type="ECO:0000313" key="2">
    <source>
        <dbReference type="EMBL" id="CAE6493279.1"/>
    </source>
</evidence>
<comment type="caution">
    <text evidence="2">The sequence shown here is derived from an EMBL/GenBank/DDBJ whole genome shotgun (WGS) entry which is preliminary data.</text>
</comment>
<dbReference type="EMBL" id="CAJMWX010001512">
    <property type="protein sequence ID" value="CAE6493279.1"/>
    <property type="molecule type" value="Genomic_DNA"/>
</dbReference>
<evidence type="ECO:0000313" key="3">
    <source>
        <dbReference type="Proteomes" id="UP000663888"/>
    </source>
</evidence>
<dbReference type="AlphaFoldDB" id="A0A8H3HAY8"/>
<protein>
    <submittedName>
        <fullName evidence="2">Uncharacterized protein</fullName>
    </submittedName>
</protein>
<gene>
    <name evidence="2" type="ORF">RDB_LOCUS143584</name>
</gene>
<organism evidence="2 3">
    <name type="scientific">Rhizoctonia solani</name>
    <dbReference type="NCBI Taxonomy" id="456999"/>
    <lineage>
        <taxon>Eukaryota</taxon>
        <taxon>Fungi</taxon>
        <taxon>Dikarya</taxon>
        <taxon>Basidiomycota</taxon>
        <taxon>Agaricomycotina</taxon>
        <taxon>Agaricomycetes</taxon>
        <taxon>Cantharellales</taxon>
        <taxon>Ceratobasidiaceae</taxon>
        <taxon>Rhizoctonia</taxon>
    </lineage>
</organism>
<sequence length="183" mass="18420">MRFPTLALFALSAVSLVFGQNGTGAANEVLGIVSTCNNELQSSPAEDITSKLVSVTAQLQSLGPSLQCDPSTASQIAIQGASIISHVAKQGMSVGPDALGGDVQGALKGFLEGIGRCVEGTDKEISRTLPVNVQVFLKNNVGDAMAVLSQAENKPPVVATTVNIGTGGGSGIKVGGALVSTEL</sequence>
<evidence type="ECO:0000256" key="1">
    <source>
        <dbReference type="SAM" id="SignalP"/>
    </source>
</evidence>
<accession>A0A8H3HAY8</accession>
<name>A0A8H3HAY8_9AGAM</name>
<keyword evidence="1" id="KW-0732">Signal</keyword>
<feature type="signal peptide" evidence="1">
    <location>
        <begin position="1"/>
        <end position="19"/>
    </location>
</feature>
<reference evidence="2" key="1">
    <citation type="submission" date="2021-01" db="EMBL/GenBank/DDBJ databases">
        <authorList>
            <person name="Kaushik A."/>
        </authorList>
    </citation>
    <scope>NUCLEOTIDE SEQUENCE</scope>
    <source>
        <strain evidence="2">AG4-R118</strain>
    </source>
</reference>